<dbReference type="InterPro" id="IPR001054">
    <property type="entry name" value="A/G_cyclase"/>
</dbReference>
<dbReference type="CDD" id="cd12913">
    <property type="entry name" value="PDC1_MCP_like"/>
    <property type="match status" value="1"/>
</dbReference>
<keyword evidence="3 6" id="KW-0812">Transmembrane</keyword>
<dbReference type="Gene3D" id="6.10.340.10">
    <property type="match status" value="1"/>
</dbReference>
<sequence>MYRPDGTKVFFRTAFNVLVISVIAFTGLVIGGFYFYTTISLVERLSTDLFDEISRRPQELAERHLEGAKAAASLNLGLAEAGLLDIGDYDGLADHFVQILRAFPDITIAAWGDEQGSSVLAYRTYTGDLEVHAWHQRLMDGVPATEFTVHAAAGPSGGVQSDEPLFHELTTGTRRFDPRQRPWYRGAVEQGGPHWTEPYVWSPQDVPGITYGVPMYADSGELEGVFTIDFELEFLSLFMQELSVKESGKVFILDSAGRIIAHPNPVRTVDRQATSSSVAHALHSRDPAVAGAYQLLRDYTREHGGEAGRRYSMYVPEKLQTVFDMDGERQVLVTRPLPISDSMVWYITLVIPEDELLGDVRRSVRMTVIVCIFILLLSLIAGLLVSSSIKRPLRAMFAEVEAMGSLDLMPKRAIRSYIREIDQIGDAIERTKSSLRSFEKYIPAEIVRQLQEQGEEARLGGEHRELTILFCDLEDFSGIASRYSPQDLVGLLEVYFREISQVIRESGGTVDKFIGDAVMGFWGAPVESALHAATAARAAMQIQDRLQVLRDDGYPFHARIGLCSGEVMVGNIGAHDRMNYTVIGQSVNIANRLESLNKIYGTGVLVSESTRVQFDDDLLVRRVDTVRVNGVGERVAVYQPMGDRHRLDSDETEVVLQGIRIYEQALQAYEDGDMPEAVAQFLSCLRVMPGDPAARYFLARLDAHES</sequence>
<feature type="transmembrane region" description="Helical" evidence="6">
    <location>
        <begin position="366"/>
        <end position="386"/>
    </location>
</feature>
<dbReference type="AlphaFoldDB" id="H9UHN4"/>
<evidence type="ECO:0000256" key="3">
    <source>
        <dbReference type="ARBA" id="ARBA00022692"/>
    </source>
</evidence>
<dbReference type="Pfam" id="PF02743">
    <property type="entry name" value="dCache_1"/>
    <property type="match status" value="1"/>
</dbReference>
<dbReference type="InterPro" id="IPR029787">
    <property type="entry name" value="Nucleotide_cyclase"/>
</dbReference>
<keyword evidence="5 6" id="KW-0472">Membrane</keyword>
<dbReference type="PANTHER" id="PTHR43081:SF1">
    <property type="entry name" value="ADENYLATE CYCLASE, TERMINAL-DIFFERENTIATION SPECIFIC"/>
    <property type="match status" value="1"/>
</dbReference>
<dbReference type="Gene3D" id="3.30.70.1230">
    <property type="entry name" value="Nucleotide cyclase"/>
    <property type="match status" value="1"/>
</dbReference>
<dbReference type="InterPro" id="IPR033479">
    <property type="entry name" value="dCache_1"/>
</dbReference>
<keyword evidence="2" id="KW-1003">Cell membrane</keyword>
<evidence type="ECO:0000313" key="9">
    <source>
        <dbReference type="Proteomes" id="UP000007383"/>
    </source>
</evidence>
<comment type="subcellular location">
    <subcellularLocation>
        <location evidence="1">Cell membrane</location>
        <topology evidence="1">Multi-pass membrane protein</topology>
    </subcellularLocation>
</comment>
<evidence type="ECO:0000259" key="7">
    <source>
        <dbReference type="PROSITE" id="PS50125"/>
    </source>
</evidence>
<keyword evidence="4 6" id="KW-1133">Transmembrane helix</keyword>
<protein>
    <submittedName>
        <fullName evidence="8">Family 3 adenylate cyclase</fullName>
    </submittedName>
</protein>
<gene>
    <name evidence="8" type="ordered locus">Spiaf_0938</name>
</gene>
<dbReference type="Gene3D" id="3.30.450.20">
    <property type="entry name" value="PAS domain"/>
    <property type="match status" value="1"/>
</dbReference>
<dbReference type="PROSITE" id="PS50125">
    <property type="entry name" value="GUANYLATE_CYCLASE_2"/>
    <property type="match status" value="1"/>
</dbReference>
<evidence type="ECO:0000256" key="2">
    <source>
        <dbReference type="ARBA" id="ARBA00022475"/>
    </source>
</evidence>
<reference evidence="9" key="1">
    <citation type="journal article" date="2013" name="Stand. Genomic Sci.">
        <title>Complete genome sequence of the halophilic bacterium Spirochaeta africana type strain (Z-7692(T)) from the alkaline Lake Magadi in the East African Rift.</title>
        <authorList>
            <person name="Liolos K."/>
            <person name="Abt B."/>
            <person name="Scheuner C."/>
            <person name="Teshima H."/>
            <person name="Held B."/>
            <person name="Lapidus A."/>
            <person name="Nolan M."/>
            <person name="Lucas S."/>
            <person name="Deshpande S."/>
            <person name="Cheng J.F."/>
            <person name="Tapia R."/>
            <person name="Goodwin L.A."/>
            <person name="Pitluck S."/>
            <person name="Pagani I."/>
            <person name="Ivanova N."/>
            <person name="Mavromatis K."/>
            <person name="Mikhailova N."/>
            <person name="Huntemann M."/>
            <person name="Pati A."/>
            <person name="Chen A."/>
            <person name="Palaniappan K."/>
            <person name="Land M."/>
            <person name="Rohde M."/>
            <person name="Tindall B.J."/>
            <person name="Detter J.C."/>
            <person name="Goker M."/>
            <person name="Bristow J."/>
            <person name="Eisen J.A."/>
            <person name="Markowitz V."/>
            <person name="Hugenholtz P."/>
            <person name="Woyke T."/>
            <person name="Klenk H.P."/>
            <person name="Kyrpides N.C."/>
        </authorList>
    </citation>
    <scope>NUCLEOTIDE SEQUENCE</scope>
    <source>
        <strain evidence="9">ATCC 700263 / DSM 8902 / Z-7692</strain>
    </source>
</reference>
<dbReference type="PATRIC" id="fig|889378.3.peg.940"/>
<dbReference type="Proteomes" id="UP000007383">
    <property type="component" value="Chromosome"/>
</dbReference>
<dbReference type="GO" id="GO:0006171">
    <property type="term" value="P:cAMP biosynthetic process"/>
    <property type="evidence" value="ECO:0007669"/>
    <property type="project" value="TreeGrafter"/>
</dbReference>
<dbReference type="PANTHER" id="PTHR43081">
    <property type="entry name" value="ADENYLATE CYCLASE, TERMINAL-DIFFERENTIATION SPECIFIC-RELATED"/>
    <property type="match status" value="1"/>
</dbReference>
<dbReference type="GO" id="GO:0005886">
    <property type="term" value="C:plasma membrane"/>
    <property type="evidence" value="ECO:0007669"/>
    <property type="project" value="UniProtKB-SubCell"/>
</dbReference>
<dbReference type="eggNOG" id="COG2114">
    <property type="taxonomic scope" value="Bacteria"/>
</dbReference>
<evidence type="ECO:0000313" key="8">
    <source>
        <dbReference type="EMBL" id="AFG37027.1"/>
    </source>
</evidence>
<evidence type="ECO:0000256" key="1">
    <source>
        <dbReference type="ARBA" id="ARBA00004651"/>
    </source>
</evidence>
<dbReference type="KEGG" id="sfc:Spiaf_0938"/>
<dbReference type="GO" id="GO:0004016">
    <property type="term" value="F:adenylate cyclase activity"/>
    <property type="evidence" value="ECO:0007669"/>
    <property type="project" value="UniProtKB-ARBA"/>
</dbReference>
<dbReference type="SMART" id="SM00044">
    <property type="entry name" value="CYCc"/>
    <property type="match status" value="1"/>
</dbReference>
<dbReference type="EMBL" id="CP003282">
    <property type="protein sequence ID" value="AFG37027.1"/>
    <property type="molecule type" value="Genomic_DNA"/>
</dbReference>
<dbReference type="CDD" id="cd07302">
    <property type="entry name" value="CHD"/>
    <property type="match status" value="1"/>
</dbReference>
<dbReference type="GO" id="GO:0035556">
    <property type="term" value="P:intracellular signal transduction"/>
    <property type="evidence" value="ECO:0007669"/>
    <property type="project" value="InterPro"/>
</dbReference>
<dbReference type="STRING" id="889378.Spiaf_0938"/>
<feature type="domain" description="Guanylate cyclase" evidence="7">
    <location>
        <begin position="467"/>
        <end position="594"/>
    </location>
</feature>
<dbReference type="InterPro" id="IPR029151">
    <property type="entry name" value="Sensor-like_sf"/>
</dbReference>
<dbReference type="InterPro" id="IPR050697">
    <property type="entry name" value="Adenylyl/Guanylyl_Cyclase_3/4"/>
</dbReference>
<proteinExistence type="predicted"/>
<keyword evidence="9" id="KW-1185">Reference proteome</keyword>
<feature type="transmembrane region" description="Helical" evidence="6">
    <location>
        <begin position="9"/>
        <end position="36"/>
    </location>
</feature>
<dbReference type="RefSeq" id="WP_014455022.1">
    <property type="nucleotide sequence ID" value="NC_017098.1"/>
</dbReference>
<name>H9UHN4_SPIAZ</name>
<dbReference type="SUPFAM" id="SSF55073">
    <property type="entry name" value="Nucleotide cyclase"/>
    <property type="match status" value="1"/>
</dbReference>
<dbReference type="SUPFAM" id="SSF103190">
    <property type="entry name" value="Sensory domain-like"/>
    <property type="match status" value="1"/>
</dbReference>
<evidence type="ECO:0000256" key="4">
    <source>
        <dbReference type="ARBA" id="ARBA00022989"/>
    </source>
</evidence>
<organism evidence="8 9">
    <name type="scientific">Spirochaeta africana (strain ATCC 700263 / DSM 8902 / Z-7692)</name>
    <dbReference type="NCBI Taxonomy" id="889378"/>
    <lineage>
        <taxon>Bacteria</taxon>
        <taxon>Pseudomonadati</taxon>
        <taxon>Spirochaetota</taxon>
        <taxon>Spirochaetia</taxon>
        <taxon>Spirochaetales</taxon>
        <taxon>Spirochaetaceae</taxon>
        <taxon>Spirochaeta</taxon>
    </lineage>
</organism>
<dbReference type="HOGENOM" id="CLU_021956_0_0_12"/>
<evidence type="ECO:0000256" key="6">
    <source>
        <dbReference type="SAM" id="Phobius"/>
    </source>
</evidence>
<evidence type="ECO:0000256" key="5">
    <source>
        <dbReference type="ARBA" id="ARBA00023136"/>
    </source>
</evidence>
<dbReference type="OrthoDB" id="9806704at2"/>
<dbReference type="Pfam" id="PF00211">
    <property type="entry name" value="Guanylate_cyc"/>
    <property type="match status" value="1"/>
</dbReference>
<accession>H9UHN4</accession>